<evidence type="ECO:0000313" key="3">
    <source>
        <dbReference type="Proteomes" id="UP001054945"/>
    </source>
</evidence>
<dbReference type="AlphaFoldDB" id="A0AAV4UMK2"/>
<keyword evidence="3" id="KW-1185">Reference proteome</keyword>
<evidence type="ECO:0000256" key="1">
    <source>
        <dbReference type="SAM" id="Phobius"/>
    </source>
</evidence>
<proteinExistence type="predicted"/>
<protein>
    <submittedName>
        <fullName evidence="2">Uncharacterized protein</fullName>
    </submittedName>
</protein>
<name>A0AAV4UMK2_CAEEX</name>
<sequence length="142" mass="15745">RSPSSGPYIAQALTGFAALAGILVDSKPQHQSQHPPKRSQHSQLHYFHNRCNRHISSNHSSRYVANVLWCADRICQYGWKFAGYAIPITVGLLTNGGQTLAQWRKMFLITAAVGAGSSVLFLGYWIDRHTALRPGLVRKTST</sequence>
<keyword evidence="1" id="KW-0812">Transmembrane</keyword>
<keyword evidence="1" id="KW-0472">Membrane</keyword>
<comment type="caution">
    <text evidence="2">The sequence shown here is derived from an EMBL/GenBank/DDBJ whole genome shotgun (WGS) entry which is preliminary data.</text>
</comment>
<feature type="non-terminal residue" evidence="2">
    <location>
        <position position="1"/>
    </location>
</feature>
<accession>A0AAV4UMK2</accession>
<feature type="transmembrane region" description="Helical" evidence="1">
    <location>
        <begin position="106"/>
        <end position="126"/>
    </location>
</feature>
<organism evidence="2 3">
    <name type="scientific">Caerostris extrusa</name>
    <name type="common">Bark spider</name>
    <name type="synonym">Caerostris bankana</name>
    <dbReference type="NCBI Taxonomy" id="172846"/>
    <lineage>
        <taxon>Eukaryota</taxon>
        <taxon>Metazoa</taxon>
        <taxon>Ecdysozoa</taxon>
        <taxon>Arthropoda</taxon>
        <taxon>Chelicerata</taxon>
        <taxon>Arachnida</taxon>
        <taxon>Araneae</taxon>
        <taxon>Araneomorphae</taxon>
        <taxon>Entelegynae</taxon>
        <taxon>Araneoidea</taxon>
        <taxon>Araneidae</taxon>
        <taxon>Caerostris</taxon>
    </lineage>
</organism>
<gene>
    <name evidence="2" type="ORF">CEXT_473751</name>
</gene>
<dbReference type="EMBL" id="BPLR01013147">
    <property type="protein sequence ID" value="GIY59019.1"/>
    <property type="molecule type" value="Genomic_DNA"/>
</dbReference>
<keyword evidence="1" id="KW-1133">Transmembrane helix</keyword>
<reference evidence="2 3" key="1">
    <citation type="submission" date="2021-06" db="EMBL/GenBank/DDBJ databases">
        <title>Caerostris extrusa draft genome.</title>
        <authorList>
            <person name="Kono N."/>
            <person name="Arakawa K."/>
        </authorList>
    </citation>
    <scope>NUCLEOTIDE SEQUENCE [LARGE SCALE GENOMIC DNA]</scope>
</reference>
<dbReference type="Proteomes" id="UP001054945">
    <property type="component" value="Unassembled WGS sequence"/>
</dbReference>
<evidence type="ECO:0000313" key="2">
    <source>
        <dbReference type="EMBL" id="GIY59019.1"/>
    </source>
</evidence>